<comment type="caution">
    <text evidence="2">The sequence shown here is derived from an EMBL/GenBank/DDBJ whole genome shotgun (WGS) entry which is preliminary data.</text>
</comment>
<evidence type="ECO:0000313" key="3">
    <source>
        <dbReference type="Proteomes" id="UP000188602"/>
    </source>
</evidence>
<dbReference type="RefSeq" id="WP_077423118.1">
    <property type="nucleotide sequence ID" value="NZ_MLHQ01000008.1"/>
</dbReference>
<dbReference type="STRING" id="1907939.BKL49_02810"/>
<reference evidence="2 3" key="1">
    <citation type="submission" date="2016-10" db="EMBL/GenBank/DDBJ databases">
        <title>Rodentibacter gen. nov. and new species.</title>
        <authorList>
            <person name="Christensen H."/>
        </authorList>
    </citation>
    <scope>NUCLEOTIDE SEQUENCE [LARGE SCALE GENOMIC DNA]</scope>
    <source>
        <strain evidence="2 3">Ac151</strain>
    </source>
</reference>
<evidence type="ECO:0000313" key="2">
    <source>
        <dbReference type="EMBL" id="OOF59735.1"/>
    </source>
</evidence>
<dbReference type="OrthoDB" id="8560395at2"/>
<dbReference type="Proteomes" id="UP000188602">
    <property type="component" value="Unassembled WGS sequence"/>
</dbReference>
<protein>
    <submittedName>
        <fullName evidence="2">Integrating conjugative element protein</fullName>
    </submittedName>
</protein>
<feature type="chain" id="PRO_5012166178" evidence="1">
    <location>
        <begin position="21"/>
        <end position="168"/>
    </location>
</feature>
<name>A0A1V3JSG0_9PAST</name>
<keyword evidence="3" id="KW-1185">Reference proteome</keyword>
<dbReference type="InterPro" id="IPR021300">
    <property type="entry name" value="Integr_conj_element_PFL4695"/>
</dbReference>
<feature type="signal peptide" evidence="1">
    <location>
        <begin position="1"/>
        <end position="20"/>
    </location>
</feature>
<proteinExistence type="predicted"/>
<organism evidence="2 3">
    <name type="scientific">Rodentibacter myodis</name>
    <dbReference type="NCBI Taxonomy" id="1907939"/>
    <lineage>
        <taxon>Bacteria</taxon>
        <taxon>Pseudomonadati</taxon>
        <taxon>Pseudomonadota</taxon>
        <taxon>Gammaproteobacteria</taxon>
        <taxon>Pasteurellales</taxon>
        <taxon>Pasteurellaceae</taxon>
        <taxon>Rodentibacter</taxon>
    </lineage>
</organism>
<dbReference type="EMBL" id="MLHQ01000008">
    <property type="protein sequence ID" value="OOF59735.1"/>
    <property type="molecule type" value="Genomic_DNA"/>
</dbReference>
<evidence type="ECO:0000256" key="1">
    <source>
        <dbReference type="SAM" id="SignalP"/>
    </source>
</evidence>
<sequence>MKKLNHFLWGGLLLSMSSFAELAVIADLGGESAVRFYEAIQPVHTQNAPVHPHAIPGEISENMLLPVVSHKWTVGQVESKQVNLPGAMPLFLIGADEVSKQWLKTHYQELVTLSATGLVINVNTPEELAQLRDLAPKLPLMPVSADSLADRIGINHYPLLMTDSQISQ</sequence>
<gene>
    <name evidence="2" type="ORF">BKL49_02810</name>
</gene>
<dbReference type="Pfam" id="PF11072">
    <property type="entry name" value="DUF2859"/>
    <property type="match status" value="1"/>
</dbReference>
<accession>A0A1V3JSG0</accession>
<keyword evidence="1" id="KW-0732">Signal</keyword>
<dbReference type="AlphaFoldDB" id="A0A1V3JSG0"/>
<dbReference type="NCBIfam" id="TIGR03765">
    <property type="entry name" value="ICE_PFL_4695"/>
    <property type="match status" value="1"/>
</dbReference>